<dbReference type="EMBL" id="FNAQ01000005">
    <property type="protein sequence ID" value="SDE20978.1"/>
    <property type="molecule type" value="Genomic_DNA"/>
</dbReference>
<dbReference type="InterPro" id="IPR006450">
    <property type="entry name" value="Phage_HK97_gp6-like"/>
</dbReference>
<accession>A0A1G7B1I3</accession>
<dbReference type="Pfam" id="PF05135">
    <property type="entry name" value="Phage_connect_1"/>
    <property type="match status" value="1"/>
</dbReference>
<dbReference type="STRING" id="57664.SAMN05661003_10521"/>
<evidence type="ECO:0000313" key="2">
    <source>
        <dbReference type="Proteomes" id="UP000243205"/>
    </source>
</evidence>
<dbReference type="CDD" id="cd08054">
    <property type="entry name" value="gp6"/>
    <property type="match status" value="2"/>
</dbReference>
<dbReference type="InterPro" id="IPR011738">
    <property type="entry name" value="Phage_CHP"/>
</dbReference>
<name>A0A1G7B1I3_9BACT</name>
<gene>
    <name evidence="1" type="ORF">SAMN05661003_10521</name>
</gene>
<evidence type="ECO:0008006" key="3">
    <source>
        <dbReference type="Google" id="ProtNLM"/>
    </source>
</evidence>
<dbReference type="NCBIfam" id="TIGR02215">
    <property type="entry name" value="phage_chp_gp8"/>
    <property type="match status" value="1"/>
</dbReference>
<dbReference type="NCBIfam" id="TIGR01560">
    <property type="entry name" value="put_DNA_pack"/>
    <property type="match status" value="1"/>
</dbReference>
<dbReference type="AlphaFoldDB" id="A0A1G7B1I3"/>
<reference evidence="2" key="1">
    <citation type="submission" date="2016-10" db="EMBL/GenBank/DDBJ databases">
        <authorList>
            <person name="Varghese N."/>
            <person name="Submissions S."/>
        </authorList>
    </citation>
    <scope>NUCLEOTIDE SEQUENCE [LARGE SCALE GENOMIC DNA]</scope>
    <source>
        <strain evidence="2">DSM 8987</strain>
    </source>
</reference>
<protein>
    <recommendedName>
        <fullName evidence="3">Phage gp6-like head-tail connector protein</fullName>
    </recommendedName>
</protein>
<dbReference type="Proteomes" id="UP000243205">
    <property type="component" value="Unassembled WGS sequence"/>
</dbReference>
<sequence>MICKRVSGTSRPPVTLAEAKAHLNLGHDNDDTLIHALLLSAITAAEQETGRRLVTQTWDYYPGGFPGEDRLYLPWGSLQSVGGVYYTDTTEAETEWDAANYRTVSDTDDAGFIALPEGGEWPDADPWPVNPVRIRFTCGWHAGETWAAETATVEGDAVTPTTANGLAYQCATAGDTGTTEPAWPVAIGGTVTDGTVEWTCVGQTVPEPIKAAIKILLADLYQNRESVSDVQRYNTRAVEALLTPWRIWRRF</sequence>
<dbReference type="InterPro" id="IPR021146">
    <property type="entry name" value="Phage_gp6-like_head-tail"/>
</dbReference>
<dbReference type="Gene3D" id="1.10.3230.30">
    <property type="entry name" value="Phage gp6-like head-tail connector protein"/>
    <property type="match status" value="1"/>
</dbReference>
<keyword evidence="2" id="KW-1185">Reference proteome</keyword>
<dbReference type="RefSeq" id="WP_092077517.1">
    <property type="nucleotide sequence ID" value="NZ_FNAQ01000005.1"/>
</dbReference>
<evidence type="ECO:0000313" key="1">
    <source>
        <dbReference type="EMBL" id="SDE20978.1"/>
    </source>
</evidence>
<dbReference type="OrthoDB" id="6174494at2"/>
<organism evidence="1 2">
    <name type="scientific">Desulfuromonas thiophila</name>
    <dbReference type="NCBI Taxonomy" id="57664"/>
    <lineage>
        <taxon>Bacteria</taxon>
        <taxon>Pseudomonadati</taxon>
        <taxon>Thermodesulfobacteriota</taxon>
        <taxon>Desulfuromonadia</taxon>
        <taxon>Desulfuromonadales</taxon>
        <taxon>Desulfuromonadaceae</taxon>
        <taxon>Desulfuromonas</taxon>
    </lineage>
</organism>
<proteinExistence type="predicted"/>